<name>A0A291DDA1_9MICC</name>
<dbReference type="InterPro" id="IPR046281">
    <property type="entry name" value="DUF6318"/>
</dbReference>
<feature type="compositionally biased region" description="Polar residues" evidence="1">
    <location>
        <begin position="10"/>
        <end position="32"/>
    </location>
</feature>
<evidence type="ECO:0000259" key="3">
    <source>
        <dbReference type="Pfam" id="PF19843"/>
    </source>
</evidence>
<feature type="domain" description="DUF6318" evidence="3">
    <location>
        <begin position="115"/>
        <end position="274"/>
    </location>
</feature>
<evidence type="ECO:0000256" key="1">
    <source>
        <dbReference type="SAM" id="MobiDB-lite"/>
    </source>
</evidence>
<reference evidence="5" key="1">
    <citation type="submission" date="2017-09" db="EMBL/GenBank/DDBJ databases">
        <title>FDA dAtabase for Regulatory Grade micrObial Sequences (FDA-ARGOS): Supporting development and validation of Infectious Disease Dx tests.</title>
        <authorList>
            <person name="Minogue T."/>
            <person name="Wolcott M."/>
            <person name="Wasieloski L."/>
            <person name="Aguilar W."/>
            <person name="Moore D."/>
            <person name="Tallon L."/>
            <person name="Sadzewicz L."/>
            <person name="Ott S."/>
            <person name="Zhao X."/>
            <person name="Nagaraj S."/>
            <person name="Vavikolanu K."/>
            <person name="Aluvathingal J."/>
            <person name="Nadendla S."/>
            <person name="Sichtig H."/>
        </authorList>
    </citation>
    <scope>NUCLEOTIDE SEQUENCE [LARGE SCALE GENOMIC DNA]</scope>
    <source>
        <strain evidence="5">FDAARGOS_369</strain>
    </source>
</reference>
<keyword evidence="2" id="KW-1133">Transmembrane helix</keyword>
<dbReference type="Pfam" id="PF19843">
    <property type="entry name" value="DUF6318"/>
    <property type="match status" value="1"/>
</dbReference>
<feature type="transmembrane region" description="Helical" evidence="2">
    <location>
        <begin position="44"/>
        <end position="66"/>
    </location>
</feature>
<dbReference type="EMBL" id="CP023510">
    <property type="protein sequence ID" value="ATF62394.1"/>
    <property type="molecule type" value="Genomic_DNA"/>
</dbReference>
<proteinExistence type="predicted"/>
<dbReference type="RefSeq" id="WP_070600188.1">
    <property type="nucleotide sequence ID" value="NZ_CP023510.1"/>
</dbReference>
<evidence type="ECO:0000313" key="4">
    <source>
        <dbReference type="EMBL" id="ATF62394.1"/>
    </source>
</evidence>
<evidence type="ECO:0000313" key="5">
    <source>
        <dbReference type="Proteomes" id="UP000218628"/>
    </source>
</evidence>
<gene>
    <name evidence="4" type="ORF">CO690_01350</name>
</gene>
<feature type="region of interest" description="Disordered" evidence="1">
    <location>
        <begin position="1"/>
        <end position="35"/>
    </location>
</feature>
<keyword evidence="2" id="KW-0472">Membrane</keyword>
<organism evidence="4 5">
    <name type="scientific">Rothia mucilaginosa</name>
    <dbReference type="NCBI Taxonomy" id="43675"/>
    <lineage>
        <taxon>Bacteria</taxon>
        <taxon>Bacillati</taxon>
        <taxon>Actinomycetota</taxon>
        <taxon>Actinomycetes</taxon>
        <taxon>Micrococcales</taxon>
        <taxon>Micrococcaceae</taxon>
        <taxon>Rothia</taxon>
    </lineage>
</organism>
<evidence type="ECO:0000256" key="2">
    <source>
        <dbReference type="SAM" id="Phobius"/>
    </source>
</evidence>
<protein>
    <submittedName>
        <fullName evidence="4">Glycine/betaine ABC transporter permease</fullName>
    </submittedName>
</protein>
<dbReference type="Proteomes" id="UP000218628">
    <property type="component" value="Chromosome"/>
</dbReference>
<sequence>MGPQRKEQETSIQQNSSQEAHPVSSGQLLAHQQESRKPRFSRRALAVAGVGTLGALIVGRQAGILATNEEKQKMRLLKWDRALIALEPDEKFDAGYVDRGSAAGFMVYTAYERNGRYVPATEEHAAQNVPYPVLQPGMNEYNRGGFYIFQAYFYAALNYFYYTGDTKPLSEVINPEEIISPELLRLYRENRGWLIANQDVYRLQVTTAGINDRSKNGRQILRYQARRRIRDEAVFYVPQTGEKLPIDKFLKTGEEEYAFLCAEHLRGRWVLVEDDKDATPLYPPGFSLEGLEV</sequence>
<dbReference type="AlphaFoldDB" id="A0A291DDA1"/>
<accession>A0A291DDA1</accession>
<keyword evidence="2" id="KW-0812">Transmembrane</keyword>